<dbReference type="InterPro" id="IPR050275">
    <property type="entry name" value="PGM_Phosphatase"/>
</dbReference>
<organism evidence="3 4">
    <name type="scientific">Sutcliffiella horikoshii</name>
    <dbReference type="NCBI Taxonomy" id="79883"/>
    <lineage>
        <taxon>Bacteria</taxon>
        <taxon>Bacillati</taxon>
        <taxon>Bacillota</taxon>
        <taxon>Bacilli</taxon>
        <taxon>Bacillales</taxon>
        <taxon>Bacillaceae</taxon>
        <taxon>Sutcliffiella</taxon>
    </lineage>
</organism>
<evidence type="ECO:0000313" key="4">
    <source>
        <dbReference type="Proteomes" id="UP000322524"/>
    </source>
</evidence>
<dbReference type="InterPro" id="IPR013078">
    <property type="entry name" value="His_Pase_superF_clade-1"/>
</dbReference>
<dbReference type="GO" id="GO:0005737">
    <property type="term" value="C:cytoplasm"/>
    <property type="evidence" value="ECO:0007669"/>
    <property type="project" value="TreeGrafter"/>
</dbReference>
<protein>
    <submittedName>
        <fullName evidence="3">Histidine phosphatase family protein</fullName>
    </submittedName>
</protein>
<dbReference type="Gene3D" id="3.40.50.1240">
    <property type="entry name" value="Phosphoglycerate mutase-like"/>
    <property type="match status" value="1"/>
</dbReference>
<gene>
    <name evidence="3" type="ORF">FZC76_16500</name>
</gene>
<feature type="active site" description="Proton donor/acceptor" evidence="1">
    <location>
        <position position="82"/>
    </location>
</feature>
<accession>A0A5D4SUS3</accession>
<evidence type="ECO:0000256" key="2">
    <source>
        <dbReference type="PIRSR" id="PIRSR613078-2"/>
    </source>
</evidence>
<dbReference type="PANTHER" id="PTHR48100">
    <property type="entry name" value="BROAD-SPECIFICITY PHOSPHATASE YOR283W-RELATED"/>
    <property type="match status" value="1"/>
</dbReference>
<dbReference type="EMBL" id="VTEV01000006">
    <property type="protein sequence ID" value="TYS67123.1"/>
    <property type="molecule type" value="Genomic_DNA"/>
</dbReference>
<name>A0A5D4SUS3_9BACI</name>
<dbReference type="Pfam" id="PF00300">
    <property type="entry name" value="His_Phos_1"/>
    <property type="match status" value="1"/>
</dbReference>
<dbReference type="SUPFAM" id="SSF53254">
    <property type="entry name" value="Phosphoglycerate mutase-like"/>
    <property type="match status" value="1"/>
</dbReference>
<evidence type="ECO:0000256" key="1">
    <source>
        <dbReference type="PIRSR" id="PIRSR613078-1"/>
    </source>
</evidence>
<sequence>MEILLIRHGQSEADILQVHEGRADYPLTELGKMQAKRLACRLNEHCPPDIIWTSTLKRASETAAILAEEVGCMVIKEPGLMEFNNGVLAGLPREVAATKYPLPPGGRKPHERIQNGESEIEFRMRAEMTLSKILTESSAVVRIAIVSHGGTTSNLLKALLQLPVHTNIKFPTGDTGMHIIRKNDEGLSVVSLNNSEHLYNM</sequence>
<dbReference type="OrthoDB" id="9782128at2"/>
<dbReference type="Proteomes" id="UP000322524">
    <property type="component" value="Unassembled WGS sequence"/>
</dbReference>
<dbReference type="SMART" id="SM00855">
    <property type="entry name" value="PGAM"/>
    <property type="match status" value="1"/>
</dbReference>
<dbReference type="RefSeq" id="WP_148989269.1">
    <property type="nucleotide sequence ID" value="NZ_VTEV01000006.1"/>
</dbReference>
<dbReference type="PANTHER" id="PTHR48100:SF1">
    <property type="entry name" value="HISTIDINE PHOSPHATASE FAMILY PROTEIN-RELATED"/>
    <property type="match status" value="1"/>
</dbReference>
<comment type="caution">
    <text evidence="3">The sequence shown here is derived from an EMBL/GenBank/DDBJ whole genome shotgun (WGS) entry which is preliminary data.</text>
</comment>
<evidence type="ECO:0000313" key="3">
    <source>
        <dbReference type="EMBL" id="TYS67123.1"/>
    </source>
</evidence>
<dbReference type="STRING" id="79883.GCA_001636495_01324"/>
<dbReference type="GO" id="GO:0016791">
    <property type="term" value="F:phosphatase activity"/>
    <property type="evidence" value="ECO:0007669"/>
    <property type="project" value="TreeGrafter"/>
</dbReference>
<feature type="binding site" evidence="2">
    <location>
        <position position="58"/>
    </location>
    <ligand>
        <name>substrate</name>
    </ligand>
</feature>
<dbReference type="AlphaFoldDB" id="A0A5D4SUS3"/>
<proteinExistence type="predicted"/>
<dbReference type="InterPro" id="IPR029033">
    <property type="entry name" value="His_PPase_superfam"/>
</dbReference>
<feature type="active site" description="Tele-phosphohistidine intermediate" evidence="1">
    <location>
        <position position="8"/>
    </location>
</feature>
<dbReference type="CDD" id="cd07067">
    <property type="entry name" value="HP_PGM_like"/>
    <property type="match status" value="1"/>
</dbReference>
<reference evidence="3 4" key="1">
    <citation type="submission" date="2019-08" db="EMBL/GenBank/DDBJ databases">
        <title>Bacillus genomes from the desert of Cuatro Cienegas, Coahuila.</title>
        <authorList>
            <person name="Olmedo-Alvarez G."/>
        </authorList>
    </citation>
    <scope>NUCLEOTIDE SEQUENCE [LARGE SCALE GENOMIC DNA]</scope>
    <source>
        <strain evidence="3 4">CH28_1T</strain>
    </source>
</reference>